<protein>
    <submittedName>
        <fullName evidence="3">Uncharacterized protein</fullName>
    </submittedName>
</protein>
<organism evidence="3 4">
    <name type="scientific">Phytophthora nicotianae P1976</name>
    <dbReference type="NCBI Taxonomy" id="1317066"/>
    <lineage>
        <taxon>Eukaryota</taxon>
        <taxon>Sar</taxon>
        <taxon>Stramenopiles</taxon>
        <taxon>Oomycota</taxon>
        <taxon>Peronosporomycetes</taxon>
        <taxon>Peronosporales</taxon>
        <taxon>Peronosporaceae</taxon>
        <taxon>Phytophthora</taxon>
    </lineage>
</organism>
<dbReference type="SUPFAM" id="SSF52540">
    <property type="entry name" value="P-loop containing nucleoside triphosphate hydrolases"/>
    <property type="match status" value="1"/>
</dbReference>
<dbReference type="InterPro" id="IPR027417">
    <property type="entry name" value="P-loop_NTPase"/>
</dbReference>
<dbReference type="EMBL" id="ANJA01003959">
    <property type="protein sequence ID" value="ETO60291.1"/>
    <property type="molecule type" value="Genomic_DNA"/>
</dbReference>
<comment type="similarity">
    <text evidence="1">Belongs to the small GTPase superfamily. Rab family.</text>
</comment>
<feature type="region of interest" description="Disordered" evidence="2">
    <location>
        <begin position="293"/>
        <end position="315"/>
    </location>
</feature>
<dbReference type="OrthoDB" id="59010at2759"/>
<dbReference type="PROSITE" id="PS51419">
    <property type="entry name" value="RAB"/>
    <property type="match status" value="1"/>
</dbReference>
<dbReference type="NCBIfam" id="TIGR00231">
    <property type="entry name" value="small_GTP"/>
    <property type="match status" value="1"/>
</dbReference>
<evidence type="ECO:0000256" key="2">
    <source>
        <dbReference type="SAM" id="MobiDB-lite"/>
    </source>
</evidence>
<dbReference type="PANTHER" id="PTHR47979">
    <property type="entry name" value="DRAB11-RELATED"/>
    <property type="match status" value="1"/>
</dbReference>
<dbReference type="GO" id="GO:0003924">
    <property type="term" value="F:GTPase activity"/>
    <property type="evidence" value="ECO:0007669"/>
    <property type="project" value="InterPro"/>
</dbReference>
<name>A0A080Z0Y0_PHYNI</name>
<accession>A0A080Z0Y0</accession>
<evidence type="ECO:0000313" key="4">
    <source>
        <dbReference type="Proteomes" id="UP000028582"/>
    </source>
</evidence>
<comment type="caution">
    <text evidence="3">The sequence shown here is derived from an EMBL/GenBank/DDBJ whole genome shotgun (WGS) entry which is preliminary data.</text>
</comment>
<dbReference type="InterPro" id="IPR005225">
    <property type="entry name" value="Small_GTP-bd"/>
</dbReference>
<dbReference type="GO" id="GO:0005525">
    <property type="term" value="F:GTP binding"/>
    <property type="evidence" value="ECO:0007669"/>
    <property type="project" value="InterPro"/>
</dbReference>
<dbReference type="AlphaFoldDB" id="A0A080Z0Y0"/>
<evidence type="ECO:0000256" key="1">
    <source>
        <dbReference type="ARBA" id="ARBA00006270"/>
    </source>
</evidence>
<dbReference type="SMART" id="SM00173">
    <property type="entry name" value="RAS"/>
    <property type="match status" value="1"/>
</dbReference>
<dbReference type="SMART" id="SM00175">
    <property type="entry name" value="RAB"/>
    <property type="match status" value="1"/>
</dbReference>
<dbReference type="Gene3D" id="3.40.50.300">
    <property type="entry name" value="P-loop containing nucleotide triphosphate hydrolases"/>
    <property type="match status" value="1"/>
</dbReference>
<dbReference type="InterPro" id="IPR001806">
    <property type="entry name" value="Small_GTPase"/>
</dbReference>
<sequence>MQSPPVSPSKSSASPTKSEFLYKVIIIGTQAVGKTNLLSVAARGEQFDERSAPTLQPEFVTVKVQRPDWKFGEPNQFIRAQVWDTAGQERFQAISSSHYRRANGALIVYDVSDKNTFNDIFPGGKSGCQWLTALKDNSDPSLLAAVMLVENKVDKLNETSGAKTKFVKDQDVKRVLSETVFKTPKLGLGWLHDAKPEETVPFRIANSLMFARTSARNNTAELFEQSEKAVPGRALTIQGLSLDGLPLPEFMKQQQPPKLEYEPNLGVKTISQALEALVLRIYTRSKNIEAGASKPSGKAFSLHDKAETTQNNSCC</sequence>
<dbReference type="Pfam" id="PF00071">
    <property type="entry name" value="Ras"/>
    <property type="match status" value="1"/>
</dbReference>
<dbReference type="PRINTS" id="PR00449">
    <property type="entry name" value="RASTRNSFRMNG"/>
</dbReference>
<gene>
    <name evidence="3" type="ORF">F444_21499</name>
</gene>
<proteinExistence type="inferred from homology"/>
<reference evidence="3 4" key="1">
    <citation type="submission" date="2013-11" db="EMBL/GenBank/DDBJ databases">
        <title>The Genome Sequence of Phytophthora parasitica P1976.</title>
        <authorList>
            <consortium name="The Broad Institute Genomics Platform"/>
            <person name="Russ C."/>
            <person name="Tyler B."/>
            <person name="Panabieres F."/>
            <person name="Shan W."/>
            <person name="Tripathy S."/>
            <person name="Grunwald N."/>
            <person name="Machado M."/>
            <person name="Johnson C.S."/>
            <person name="Walker B."/>
            <person name="Young S."/>
            <person name="Zeng Q."/>
            <person name="Gargeya S."/>
            <person name="Fitzgerald M."/>
            <person name="Haas B."/>
            <person name="Abouelleil A."/>
            <person name="Allen A.W."/>
            <person name="Alvarado L."/>
            <person name="Arachchi H.M."/>
            <person name="Berlin A.M."/>
            <person name="Chapman S.B."/>
            <person name="Gainer-Dewar J."/>
            <person name="Goldberg J."/>
            <person name="Griggs A."/>
            <person name="Gujja S."/>
            <person name="Hansen M."/>
            <person name="Howarth C."/>
            <person name="Imamovic A."/>
            <person name="Ireland A."/>
            <person name="Larimer J."/>
            <person name="McCowan C."/>
            <person name="Murphy C."/>
            <person name="Pearson M."/>
            <person name="Poon T.W."/>
            <person name="Priest M."/>
            <person name="Roberts A."/>
            <person name="Saif S."/>
            <person name="Shea T."/>
            <person name="Sisk P."/>
            <person name="Sykes S."/>
            <person name="Wortman J."/>
            <person name="Nusbaum C."/>
            <person name="Birren B."/>
        </authorList>
    </citation>
    <scope>NUCLEOTIDE SEQUENCE [LARGE SCALE GENOMIC DNA]</scope>
    <source>
        <strain evidence="3 4">P1976</strain>
    </source>
</reference>
<dbReference type="InterPro" id="IPR050209">
    <property type="entry name" value="Rab_GTPases_membrane_traffic"/>
</dbReference>
<evidence type="ECO:0000313" key="3">
    <source>
        <dbReference type="EMBL" id="ETO60291.1"/>
    </source>
</evidence>
<dbReference type="Proteomes" id="UP000028582">
    <property type="component" value="Unassembled WGS sequence"/>
</dbReference>